<dbReference type="GO" id="GO:0008705">
    <property type="term" value="F:methionine synthase activity"/>
    <property type="evidence" value="ECO:0007669"/>
    <property type="project" value="InterPro"/>
</dbReference>
<keyword evidence="3" id="KW-0489">Methyltransferase</keyword>
<dbReference type="SUPFAM" id="SSF56507">
    <property type="entry name" value="Methionine synthase activation domain-like"/>
    <property type="match status" value="1"/>
</dbReference>
<dbReference type="PANTHER" id="PTHR45833:SF1">
    <property type="entry name" value="METHIONINE SYNTHASE"/>
    <property type="match status" value="1"/>
</dbReference>
<comment type="caution">
    <text evidence="5">The sequence shown here is derived from an EMBL/GenBank/DDBJ whole genome shotgun (WGS) entry which is preliminary data.</text>
</comment>
<name>A0A538U8F1_UNCEI</name>
<dbReference type="EMBL" id="VBPA01000073">
    <property type="protein sequence ID" value="TMQ72173.1"/>
    <property type="molecule type" value="Genomic_DNA"/>
</dbReference>
<evidence type="ECO:0000259" key="4">
    <source>
        <dbReference type="PROSITE" id="PS50974"/>
    </source>
</evidence>
<evidence type="ECO:0000256" key="3">
    <source>
        <dbReference type="PROSITE-ProRule" id="PRU00346"/>
    </source>
</evidence>
<keyword evidence="2" id="KW-0170">Cobalt</keyword>
<feature type="non-terminal residue" evidence="5">
    <location>
        <position position="1"/>
    </location>
</feature>
<proteinExistence type="predicted"/>
<dbReference type="GO" id="GO:0032259">
    <property type="term" value="P:methylation"/>
    <property type="evidence" value="ECO:0007669"/>
    <property type="project" value="UniProtKB-KW"/>
</dbReference>
<reference evidence="5 6" key="1">
    <citation type="journal article" date="2019" name="Nat. Microbiol.">
        <title>Mediterranean grassland soil C-N compound turnover is dependent on rainfall and depth, and is mediated by genomically divergent microorganisms.</title>
        <authorList>
            <person name="Diamond S."/>
            <person name="Andeer P.F."/>
            <person name="Li Z."/>
            <person name="Crits-Christoph A."/>
            <person name="Burstein D."/>
            <person name="Anantharaman K."/>
            <person name="Lane K.R."/>
            <person name="Thomas B.C."/>
            <person name="Pan C."/>
            <person name="Northen T.R."/>
            <person name="Banfield J.F."/>
        </authorList>
    </citation>
    <scope>NUCLEOTIDE SEQUENCE [LARGE SCALE GENOMIC DNA]</scope>
    <source>
        <strain evidence="5">WS_10</strain>
    </source>
</reference>
<dbReference type="GO" id="GO:0046872">
    <property type="term" value="F:metal ion binding"/>
    <property type="evidence" value="ECO:0007669"/>
    <property type="project" value="UniProtKB-KW"/>
</dbReference>
<keyword evidence="1" id="KW-0479">Metal-binding</keyword>
<dbReference type="PANTHER" id="PTHR45833">
    <property type="entry name" value="METHIONINE SYNTHASE"/>
    <property type="match status" value="1"/>
</dbReference>
<dbReference type="GO" id="GO:0050667">
    <property type="term" value="P:homocysteine metabolic process"/>
    <property type="evidence" value="ECO:0007669"/>
    <property type="project" value="TreeGrafter"/>
</dbReference>
<dbReference type="GO" id="GO:0046653">
    <property type="term" value="P:tetrahydrofolate metabolic process"/>
    <property type="evidence" value="ECO:0007669"/>
    <property type="project" value="TreeGrafter"/>
</dbReference>
<dbReference type="PROSITE" id="PS50974">
    <property type="entry name" value="ADOMET_ACTIVATION"/>
    <property type="match status" value="1"/>
</dbReference>
<dbReference type="AlphaFoldDB" id="A0A538U8F1"/>
<accession>A0A538U8F1</accession>
<dbReference type="InterPro" id="IPR050554">
    <property type="entry name" value="Met_Synthase/Corrinoid"/>
</dbReference>
<dbReference type="Gene3D" id="3.10.196.10">
    <property type="entry name" value="Vitamin B12-dependent methionine synthase, activation domain"/>
    <property type="match status" value="1"/>
</dbReference>
<evidence type="ECO:0000313" key="5">
    <source>
        <dbReference type="EMBL" id="TMQ72173.1"/>
    </source>
</evidence>
<keyword evidence="3" id="KW-0808">Transferase</keyword>
<sequence length="332" mass="36662">SGVFYCKDAFEGLDTVDALGDPGKSRELVERTKREAFEFKSRAAELESRAAASAERQKDFKVTVSREVAIPAPPFWGARTTPPASVSWDGMFEGMDLKTLYRLHWGARGTGPEFDRLIREDFATRRLALQREAKEQGWLEPQAVYGFFPCQSEGQDLIVYDPAAFGAGALTARGKIEEVTRFTFPRQTEREGLCLSDYFLPVESSKFDVVAFQVVTVGSKVDALGERLDAAGEYSKALFVHGLGVAAAEGLAEWHHRKVRAELGIAEDRGLRYSFGYSACPDLADQAKLFKLLEPEKAIGVSLTSAYQLVPEASTSAIVVHHPAAMYYMVKV</sequence>
<dbReference type="InterPro" id="IPR004223">
    <property type="entry name" value="VitB12-dep_Met_synth_activ_dom"/>
</dbReference>
<dbReference type="Pfam" id="PF02965">
    <property type="entry name" value="Met_synt_B12"/>
    <property type="match status" value="1"/>
</dbReference>
<dbReference type="GO" id="GO:0005829">
    <property type="term" value="C:cytosol"/>
    <property type="evidence" value="ECO:0007669"/>
    <property type="project" value="TreeGrafter"/>
</dbReference>
<feature type="domain" description="AdoMet activation" evidence="4">
    <location>
        <begin position="45"/>
        <end position="332"/>
    </location>
</feature>
<evidence type="ECO:0000256" key="2">
    <source>
        <dbReference type="ARBA" id="ARBA00023285"/>
    </source>
</evidence>
<organism evidence="5 6">
    <name type="scientific">Eiseniibacteriota bacterium</name>
    <dbReference type="NCBI Taxonomy" id="2212470"/>
    <lineage>
        <taxon>Bacteria</taxon>
        <taxon>Candidatus Eiseniibacteriota</taxon>
    </lineage>
</organism>
<evidence type="ECO:0000256" key="1">
    <source>
        <dbReference type="ARBA" id="ARBA00022723"/>
    </source>
</evidence>
<dbReference type="InterPro" id="IPR037010">
    <property type="entry name" value="VitB12-dep_Met_synth_activ_sf"/>
</dbReference>
<dbReference type="Proteomes" id="UP000319836">
    <property type="component" value="Unassembled WGS sequence"/>
</dbReference>
<gene>
    <name evidence="5" type="ORF">E6K80_03320</name>
</gene>
<protein>
    <submittedName>
        <fullName evidence="5">Methionine synthase</fullName>
    </submittedName>
</protein>
<evidence type="ECO:0000313" key="6">
    <source>
        <dbReference type="Proteomes" id="UP000319836"/>
    </source>
</evidence>